<keyword evidence="3 13" id="KW-0547">Nucleotide-binding</keyword>
<dbReference type="GO" id="GO:0006355">
    <property type="term" value="P:regulation of DNA-templated transcription"/>
    <property type="evidence" value="ECO:0007669"/>
    <property type="project" value="UniProtKB-UniRule"/>
</dbReference>
<organism evidence="16 17">
    <name type="scientific">Thiocapsa imhoffii</name>
    <dbReference type="NCBI Taxonomy" id="382777"/>
    <lineage>
        <taxon>Bacteria</taxon>
        <taxon>Pseudomonadati</taxon>
        <taxon>Pseudomonadota</taxon>
        <taxon>Gammaproteobacteria</taxon>
        <taxon>Chromatiales</taxon>
        <taxon>Chromatiaceae</taxon>
        <taxon>Thiocapsa</taxon>
    </lineage>
</organism>
<evidence type="ECO:0000256" key="10">
    <source>
        <dbReference type="ARBA" id="ARBA00061104"/>
    </source>
</evidence>
<dbReference type="Pfam" id="PF21132">
    <property type="entry name" value="MFD_D3"/>
    <property type="match status" value="1"/>
</dbReference>
<dbReference type="InterPro" id="IPR036101">
    <property type="entry name" value="CarD-like/TRCF_RID_sf"/>
</dbReference>
<comment type="caution">
    <text evidence="16">The sequence shown here is derived from an EMBL/GenBank/DDBJ whole genome shotgun (WGS) entry which is preliminary data.</text>
</comment>
<dbReference type="Gene3D" id="3.40.50.300">
    <property type="entry name" value="P-loop containing nucleotide triphosphate hydrolases"/>
    <property type="match status" value="2"/>
</dbReference>
<dbReference type="GO" id="GO:0005524">
    <property type="term" value="F:ATP binding"/>
    <property type="evidence" value="ECO:0007669"/>
    <property type="project" value="UniProtKB-UniRule"/>
</dbReference>
<keyword evidence="4 13" id="KW-0227">DNA damage</keyword>
<keyword evidence="2 13" id="KW-0963">Cytoplasm</keyword>
<name>A0A9X0WEN1_9GAMM</name>
<proteinExistence type="inferred from homology"/>
<dbReference type="PANTHER" id="PTHR47964">
    <property type="entry name" value="ATP-DEPENDENT DNA HELICASE HOMOLOG RECG, CHLOROPLASTIC"/>
    <property type="match status" value="1"/>
</dbReference>
<protein>
    <recommendedName>
        <fullName evidence="12 13">Transcription-repair-coupling factor</fullName>
        <shortName evidence="13">TRCF</shortName>
        <ecNumber evidence="13">3.6.4.-</ecNumber>
    </recommendedName>
</protein>
<evidence type="ECO:0000256" key="8">
    <source>
        <dbReference type="ARBA" id="ARBA00023125"/>
    </source>
</evidence>
<dbReference type="PROSITE" id="PS51192">
    <property type="entry name" value="HELICASE_ATP_BIND_1"/>
    <property type="match status" value="1"/>
</dbReference>
<dbReference type="NCBIfam" id="TIGR00580">
    <property type="entry name" value="mfd"/>
    <property type="match status" value="1"/>
</dbReference>
<evidence type="ECO:0000256" key="12">
    <source>
        <dbReference type="ARBA" id="ARBA00070128"/>
    </source>
</evidence>
<evidence type="ECO:0000313" key="16">
    <source>
        <dbReference type="EMBL" id="MBK1643321.1"/>
    </source>
</evidence>
<dbReference type="RefSeq" id="WP_200386102.1">
    <property type="nucleotide sequence ID" value="NZ_NRSD01000001.1"/>
</dbReference>
<evidence type="ECO:0000256" key="9">
    <source>
        <dbReference type="ARBA" id="ARBA00023204"/>
    </source>
</evidence>
<dbReference type="GO" id="GO:0016787">
    <property type="term" value="F:hydrolase activity"/>
    <property type="evidence" value="ECO:0007669"/>
    <property type="project" value="UniProtKB-KW"/>
</dbReference>
<dbReference type="SMART" id="SM00982">
    <property type="entry name" value="TRCF"/>
    <property type="match status" value="1"/>
</dbReference>
<dbReference type="NCBIfam" id="NF007966">
    <property type="entry name" value="PRK10689.1"/>
    <property type="match status" value="1"/>
</dbReference>
<dbReference type="InterPro" id="IPR027417">
    <property type="entry name" value="P-loop_NTPase"/>
</dbReference>
<dbReference type="EC" id="3.6.4.-" evidence="13"/>
<dbReference type="InterPro" id="IPR001650">
    <property type="entry name" value="Helicase_C-like"/>
</dbReference>
<evidence type="ECO:0000256" key="6">
    <source>
        <dbReference type="ARBA" id="ARBA00022806"/>
    </source>
</evidence>
<evidence type="ECO:0000259" key="15">
    <source>
        <dbReference type="PROSITE" id="PS51194"/>
    </source>
</evidence>
<comment type="function">
    <text evidence="13">Couples transcription and DNA repair by recognizing RNA polymerase (RNAP) stalled at DNA lesions. Mediates ATP-dependent release of RNAP and its truncated transcript from the DNA, and recruitment of nucleotide excision repair machinery to the damaged site.</text>
</comment>
<dbReference type="InterPro" id="IPR048635">
    <property type="entry name" value="MFD_D3"/>
</dbReference>
<evidence type="ECO:0000256" key="11">
    <source>
        <dbReference type="ARBA" id="ARBA00061399"/>
    </source>
</evidence>
<dbReference type="Pfam" id="PF03461">
    <property type="entry name" value="TRCF"/>
    <property type="match status" value="1"/>
</dbReference>
<dbReference type="SUPFAM" id="SSF143517">
    <property type="entry name" value="TRCF domain-like"/>
    <property type="match status" value="1"/>
</dbReference>
<gene>
    <name evidence="13" type="primary">mfd</name>
    <name evidence="16" type="ORF">CKO25_01355</name>
</gene>
<dbReference type="Proteomes" id="UP001138802">
    <property type="component" value="Unassembled WGS sequence"/>
</dbReference>
<dbReference type="SMART" id="SM00490">
    <property type="entry name" value="HELICc"/>
    <property type="match status" value="1"/>
</dbReference>
<comment type="similarity">
    <text evidence="11 13">In the C-terminal section; belongs to the helicase family. RecG subfamily.</text>
</comment>
<keyword evidence="6" id="KW-0347">Helicase</keyword>
<dbReference type="InterPro" id="IPR037235">
    <property type="entry name" value="TRCF-like_C_D7"/>
</dbReference>
<keyword evidence="17" id="KW-1185">Reference proteome</keyword>
<dbReference type="Gene3D" id="2.40.10.170">
    <property type="match status" value="1"/>
</dbReference>
<reference evidence="16 17" key="1">
    <citation type="journal article" date="2020" name="Microorganisms">
        <title>Osmotic Adaptation and Compatible Solute Biosynthesis of Phototrophic Bacteria as Revealed from Genome Analyses.</title>
        <authorList>
            <person name="Imhoff J.F."/>
            <person name="Rahn T."/>
            <person name="Kunzel S."/>
            <person name="Keller A."/>
            <person name="Neulinger S.C."/>
        </authorList>
    </citation>
    <scope>NUCLEOTIDE SEQUENCE [LARGE SCALE GENOMIC DNA]</scope>
    <source>
        <strain evidence="16 17">DSM 21303</strain>
    </source>
</reference>
<keyword evidence="7 13" id="KW-0067">ATP-binding</keyword>
<dbReference type="EMBL" id="NRSD01000001">
    <property type="protein sequence ID" value="MBK1643321.1"/>
    <property type="molecule type" value="Genomic_DNA"/>
</dbReference>
<sequence>MPAPNLNTMASVLLPPLPKRPGERLRWGCLQGAGAALAMAESVRRHPGLVVAVVADMQAATTLRAELAFFLGQDWPLLSFPDWETLPYDVFSPLPELVSERLATLHRLPSLNQGILLVPVATLLQRLPPRDYVERQSLVLSVGERLNIEATRRRLERAGYSCVSQVIGHGEYAVRGSLIDIFPMGSTEPLRVDLFDDEIESIRIFDPETQRSQDKLSQVRMLPAREFPLTEDAISGFRQRYRACFEGDPQSSIIYREVSEGRTPGGLEYYLPLFFEQTSTLFDYLPETVLVLEAEACRAAAQTFLSGVAQRYEQRRHDLERPLLAPNRLYLPADELAGALNRLTGVIHQSTEVTDRGKGYAGFHNFTTSSLPPLSLQAHTAQPAQALQTFLAEPGRRVLFIAESTGRRELLSEHLAGFGIRLRQIEDWSRFLSSDLDRALTVAPLEQGLLLEDAGLALITETQLFGERVRQERRRRARERDADAIVRNLTELTEGAPVVHEEHGVGRYLGLQTLQVGGLVTEFLALEYAGGDKLYVPVSSLHLISRYTGASPENAPLHRLGGEQWDRIKRKAAQKAHDVAAELLDIYARRAARQGIAFPAPAEEYAVFAAAFPFEETPDQLRAIESVLADMADTKPMDRVVCGDVGFGKTEVAMRAAFVAVQGGQQVAVLVPTTLLAQQHFENFSDRFADWPIKIESLSRFRSAKEQKAILQGLAQGTIDILVGTHKLLQSDIRFKHLGLAIIDEEHRFGVRHKEQLKSLRSEVDVLTLTATPIPRTLNMAMSGLRDLSIIATPPVERHPIKTFVSPWNDGLIQEAVLRELKRGGQVYFLHNKVETIENQAQKLEALIPEARVQVAHGQMRERDLERVMRDFYHQRFNLLVCTTIIESGIDVPSANTIVINRADQLGLAQLHQLRGRVGRSHHRAYAYLITPPSTAITADAKKRLEAIESMEDLGAGFTLATHDLEIRGAGELLGDEQSGQIHEVGFSLYMDLLERAVQALKAGRTPELDRPLSHGAEIDLGVPAILPNDYLPDVHARLVMYKRIASATSTAELKELQVEMIDRFGLLPEPARNLIAITQLKLEVQPHGIRKIEAGPMSGRILFEEHPKVDPTNLIRLVQQRPKEFKLDGADTLRFYCDMSDPAQRITHIGRIIGQLVGPRPAA</sequence>
<evidence type="ECO:0000256" key="1">
    <source>
        <dbReference type="ARBA" id="ARBA00004496"/>
    </source>
</evidence>
<dbReference type="Pfam" id="PF02559">
    <property type="entry name" value="CarD_TRCF_RID"/>
    <property type="match status" value="1"/>
</dbReference>
<dbReference type="InterPro" id="IPR041471">
    <property type="entry name" value="UvrB_inter"/>
</dbReference>
<dbReference type="GO" id="GO:0000716">
    <property type="term" value="P:transcription-coupled nucleotide-excision repair, DNA damage recognition"/>
    <property type="evidence" value="ECO:0007669"/>
    <property type="project" value="UniProtKB-UniRule"/>
</dbReference>
<dbReference type="Pfam" id="PF17757">
    <property type="entry name" value="UvrB_inter"/>
    <property type="match status" value="1"/>
</dbReference>
<comment type="similarity">
    <text evidence="10 13">In the N-terminal section; belongs to the UvrB family.</text>
</comment>
<dbReference type="Gene3D" id="3.40.50.11140">
    <property type="match status" value="1"/>
</dbReference>
<accession>A0A9X0WEN1</accession>
<dbReference type="InterPro" id="IPR047112">
    <property type="entry name" value="RecG/Mfd"/>
</dbReference>
<keyword evidence="5 13" id="KW-0378">Hydrolase</keyword>
<dbReference type="InterPro" id="IPR004576">
    <property type="entry name" value="Mfd"/>
</dbReference>
<dbReference type="InterPro" id="IPR011545">
    <property type="entry name" value="DEAD/DEAH_box_helicase_dom"/>
</dbReference>
<comment type="subcellular location">
    <subcellularLocation>
        <location evidence="1 13">Cytoplasm</location>
    </subcellularLocation>
</comment>
<dbReference type="HAMAP" id="MF_00969">
    <property type="entry name" value="TRCF"/>
    <property type="match status" value="1"/>
</dbReference>
<dbReference type="SMART" id="SM00487">
    <property type="entry name" value="DEXDc"/>
    <property type="match status" value="1"/>
</dbReference>
<dbReference type="SUPFAM" id="SSF141259">
    <property type="entry name" value="CarD-like"/>
    <property type="match status" value="1"/>
</dbReference>
<dbReference type="FunFam" id="3.40.50.300:FF:000300">
    <property type="entry name" value="Transcription-repair-coupling factor"/>
    <property type="match status" value="1"/>
</dbReference>
<keyword evidence="8 13" id="KW-0238">DNA-binding</keyword>
<dbReference type="GO" id="GO:0003684">
    <property type="term" value="F:damaged DNA binding"/>
    <property type="evidence" value="ECO:0007669"/>
    <property type="project" value="InterPro"/>
</dbReference>
<dbReference type="SUPFAM" id="SSF52540">
    <property type="entry name" value="P-loop containing nucleoside triphosphate hydrolases"/>
    <property type="match status" value="4"/>
</dbReference>
<dbReference type="GO" id="GO:0003678">
    <property type="term" value="F:DNA helicase activity"/>
    <property type="evidence" value="ECO:0007669"/>
    <property type="project" value="TreeGrafter"/>
</dbReference>
<dbReference type="GO" id="GO:0005737">
    <property type="term" value="C:cytoplasm"/>
    <property type="evidence" value="ECO:0007669"/>
    <property type="project" value="UniProtKB-SubCell"/>
</dbReference>
<dbReference type="InterPro" id="IPR014001">
    <property type="entry name" value="Helicase_ATP-bd"/>
</dbReference>
<feature type="domain" description="Helicase C-terminal" evidence="15">
    <location>
        <begin position="812"/>
        <end position="966"/>
    </location>
</feature>
<dbReference type="PANTHER" id="PTHR47964:SF1">
    <property type="entry name" value="ATP-DEPENDENT DNA HELICASE HOMOLOG RECG, CHLOROPLASTIC"/>
    <property type="match status" value="1"/>
</dbReference>
<dbReference type="AlphaFoldDB" id="A0A9X0WEN1"/>
<dbReference type="Pfam" id="PF00270">
    <property type="entry name" value="DEAD"/>
    <property type="match status" value="1"/>
</dbReference>
<dbReference type="Gene3D" id="3.90.1150.50">
    <property type="entry name" value="Transcription-repair-coupling factor, D7 domain"/>
    <property type="match status" value="1"/>
</dbReference>
<evidence type="ECO:0000256" key="5">
    <source>
        <dbReference type="ARBA" id="ARBA00022801"/>
    </source>
</evidence>
<dbReference type="SMART" id="SM01058">
    <property type="entry name" value="CarD_TRCF"/>
    <property type="match status" value="1"/>
</dbReference>
<evidence type="ECO:0000256" key="7">
    <source>
        <dbReference type="ARBA" id="ARBA00022840"/>
    </source>
</evidence>
<dbReference type="PROSITE" id="PS51194">
    <property type="entry name" value="HELICASE_CTER"/>
    <property type="match status" value="1"/>
</dbReference>
<evidence type="ECO:0000313" key="17">
    <source>
        <dbReference type="Proteomes" id="UP001138802"/>
    </source>
</evidence>
<evidence type="ECO:0000256" key="2">
    <source>
        <dbReference type="ARBA" id="ARBA00022490"/>
    </source>
</evidence>
<evidence type="ECO:0000256" key="13">
    <source>
        <dbReference type="HAMAP-Rule" id="MF_00969"/>
    </source>
</evidence>
<dbReference type="FunFam" id="3.40.50.300:FF:000546">
    <property type="entry name" value="Transcription-repair-coupling factor"/>
    <property type="match status" value="1"/>
</dbReference>
<dbReference type="InterPro" id="IPR003711">
    <property type="entry name" value="CarD-like/TRCF_RID"/>
</dbReference>
<dbReference type="Pfam" id="PF00271">
    <property type="entry name" value="Helicase_C"/>
    <property type="match status" value="1"/>
</dbReference>
<evidence type="ECO:0000256" key="4">
    <source>
        <dbReference type="ARBA" id="ARBA00022763"/>
    </source>
</evidence>
<dbReference type="CDD" id="cd17991">
    <property type="entry name" value="DEXHc_TRCF"/>
    <property type="match status" value="1"/>
</dbReference>
<feature type="domain" description="Helicase ATP-binding" evidence="14">
    <location>
        <begin position="630"/>
        <end position="791"/>
    </location>
</feature>
<evidence type="ECO:0000259" key="14">
    <source>
        <dbReference type="PROSITE" id="PS51192"/>
    </source>
</evidence>
<dbReference type="InterPro" id="IPR005118">
    <property type="entry name" value="TRCF_C"/>
</dbReference>
<dbReference type="Gene3D" id="3.30.2060.10">
    <property type="entry name" value="Penicillin-binding protein 1b domain"/>
    <property type="match status" value="1"/>
</dbReference>
<keyword evidence="9 13" id="KW-0234">DNA repair</keyword>
<evidence type="ECO:0000256" key="3">
    <source>
        <dbReference type="ARBA" id="ARBA00022741"/>
    </source>
</evidence>
<dbReference type="Gene3D" id="3.40.50.11180">
    <property type="match status" value="1"/>
</dbReference>